<dbReference type="EMBL" id="LT629766">
    <property type="protein sequence ID" value="SDS16243.1"/>
    <property type="molecule type" value="Genomic_DNA"/>
</dbReference>
<dbReference type="SMART" id="SM00345">
    <property type="entry name" value="HTH_GNTR"/>
    <property type="match status" value="1"/>
</dbReference>
<dbReference type="InterPro" id="IPR008920">
    <property type="entry name" value="TF_FadR/GntR_C"/>
</dbReference>
<dbReference type="SUPFAM" id="SSF48008">
    <property type="entry name" value="GntR ligand-binding domain-like"/>
    <property type="match status" value="1"/>
</dbReference>
<dbReference type="Gene3D" id="1.10.10.10">
    <property type="entry name" value="Winged helix-like DNA-binding domain superfamily/Winged helix DNA-binding domain"/>
    <property type="match status" value="1"/>
</dbReference>
<dbReference type="Pfam" id="PF07729">
    <property type="entry name" value="FCD"/>
    <property type="match status" value="1"/>
</dbReference>
<feature type="domain" description="HTH gntR-type" evidence="4">
    <location>
        <begin position="3"/>
        <end position="73"/>
    </location>
</feature>
<evidence type="ECO:0000256" key="2">
    <source>
        <dbReference type="ARBA" id="ARBA00023125"/>
    </source>
</evidence>
<sequence>MDTTESSRFVAEVRARILSGELPDGVRLESERDLAVRYGLSRTTIRAGLQSLAASGLIRRKIGRNGGSFVSVPTEAAVSDSLRLVIGAGGVSESDLMETRLAIEPMCAELAACRMSESELATLSATQSEMASALNVIGSPADRRRLLAANARFHLQVAEGSGNAALAAILRGLIGPIEALTDDPEVIDHAQLRELIRAHEAIYSALRAGDSERARSVMRKHLSAHIRLAGGS</sequence>
<evidence type="ECO:0000259" key="4">
    <source>
        <dbReference type="PROSITE" id="PS50949"/>
    </source>
</evidence>
<protein>
    <submittedName>
        <fullName evidence="5">DNA-binding transcriptional regulator, FadR family</fullName>
    </submittedName>
</protein>
<evidence type="ECO:0000313" key="5">
    <source>
        <dbReference type="EMBL" id="SDS16243.1"/>
    </source>
</evidence>
<gene>
    <name evidence="5" type="ORF">SAMN04489752_1115</name>
</gene>
<accession>A0A1H1PYR7</accession>
<keyword evidence="1" id="KW-0805">Transcription regulation</keyword>
<keyword evidence="3" id="KW-0804">Transcription</keyword>
<dbReference type="Gene3D" id="1.20.120.530">
    <property type="entry name" value="GntR ligand-binding domain-like"/>
    <property type="match status" value="1"/>
</dbReference>
<dbReference type="PANTHER" id="PTHR43537">
    <property type="entry name" value="TRANSCRIPTIONAL REGULATOR, GNTR FAMILY"/>
    <property type="match status" value="1"/>
</dbReference>
<dbReference type="InterPro" id="IPR000524">
    <property type="entry name" value="Tscrpt_reg_HTH_GntR"/>
</dbReference>
<dbReference type="OrthoDB" id="4535513at2"/>
<dbReference type="SMART" id="SM00895">
    <property type="entry name" value="FCD"/>
    <property type="match status" value="1"/>
</dbReference>
<dbReference type="Pfam" id="PF00392">
    <property type="entry name" value="GntR"/>
    <property type="match status" value="1"/>
</dbReference>
<dbReference type="GO" id="GO:0003700">
    <property type="term" value="F:DNA-binding transcription factor activity"/>
    <property type="evidence" value="ECO:0007669"/>
    <property type="project" value="InterPro"/>
</dbReference>
<dbReference type="PROSITE" id="PS50949">
    <property type="entry name" value="HTH_GNTR"/>
    <property type="match status" value="1"/>
</dbReference>
<dbReference type="PRINTS" id="PR00035">
    <property type="entry name" value="HTHGNTR"/>
</dbReference>
<dbReference type="SUPFAM" id="SSF46785">
    <property type="entry name" value="Winged helix' DNA-binding domain"/>
    <property type="match status" value="1"/>
</dbReference>
<evidence type="ECO:0000256" key="1">
    <source>
        <dbReference type="ARBA" id="ARBA00023015"/>
    </source>
</evidence>
<dbReference type="InterPro" id="IPR011711">
    <property type="entry name" value="GntR_C"/>
</dbReference>
<dbReference type="AlphaFoldDB" id="A0A1H1PYR7"/>
<keyword evidence="2 5" id="KW-0238">DNA-binding</keyword>
<name>A0A1H1PYR7_9MICO</name>
<dbReference type="InterPro" id="IPR036388">
    <property type="entry name" value="WH-like_DNA-bd_sf"/>
</dbReference>
<dbReference type="CDD" id="cd07377">
    <property type="entry name" value="WHTH_GntR"/>
    <property type="match status" value="1"/>
</dbReference>
<dbReference type="PANTHER" id="PTHR43537:SF5">
    <property type="entry name" value="UXU OPERON TRANSCRIPTIONAL REGULATOR"/>
    <property type="match status" value="1"/>
</dbReference>
<reference evidence="6" key="1">
    <citation type="submission" date="2016-10" db="EMBL/GenBank/DDBJ databases">
        <authorList>
            <person name="Varghese N."/>
            <person name="Submissions S."/>
        </authorList>
    </citation>
    <scope>NUCLEOTIDE SEQUENCE [LARGE SCALE GENOMIC DNA]</scope>
    <source>
        <strain evidence="6">DSM 23676</strain>
    </source>
</reference>
<dbReference type="InterPro" id="IPR036390">
    <property type="entry name" value="WH_DNA-bd_sf"/>
</dbReference>
<dbReference type="GO" id="GO:0003677">
    <property type="term" value="F:DNA binding"/>
    <property type="evidence" value="ECO:0007669"/>
    <property type="project" value="UniProtKB-KW"/>
</dbReference>
<keyword evidence="6" id="KW-1185">Reference proteome</keyword>
<dbReference type="Proteomes" id="UP000199597">
    <property type="component" value="Chromosome I"/>
</dbReference>
<proteinExistence type="predicted"/>
<dbReference type="RefSeq" id="WP_092010952.1">
    <property type="nucleotide sequence ID" value="NZ_LT629766.1"/>
</dbReference>
<evidence type="ECO:0000256" key="3">
    <source>
        <dbReference type="ARBA" id="ARBA00023163"/>
    </source>
</evidence>
<dbReference type="STRING" id="1136497.SAMN04489752_1115"/>
<organism evidence="5 6">
    <name type="scientific">Brevibacterium siliguriense</name>
    <dbReference type="NCBI Taxonomy" id="1136497"/>
    <lineage>
        <taxon>Bacteria</taxon>
        <taxon>Bacillati</taxon>
        <taxon>Actinomycetota</taxon>
        <taxon>Actinomycetes</taxon>
        <taxon>Micrococcales</taxon>
        <taxon>Brevibacteriaceae</taxon>
        <taxon>Brevibacterium</taxon>
    </lineage>
</organism>
<evidence type="ECO:0000313" key="6">
    <source>
        <dbReference type="Proteomes" id="UP000199597"/>
    </source>
</evidence>